<dbReference type="InterPro" id="IPR040170">
    <property type="entry name" value="Cytosol_ACT"/>
</dbReference>
<gene>
    <name evidence="3" type="ORF">DXD09_01260</name>
</gene>
<keyword evidence="2" id="KW-0378">Hydrolase</keyword>
<reference evidence="3 4" key="1">
    <citation type="submission" date="2018-08" db="EMBL/GenBank/DDBJ databases">
        <title>A genome reference for cultivated species of the human gut microbiota.</title>
        <authorList>
            <person name="Zou Y."/>
            <person name="Xue W."/>
            <person name="Luo G."/>
        </authorList>
    </citation>
    <scope>NUCLEOTIDE SEQUENCE [LARGE SCALE GENOMIC DNA]</scope>
    <source>
        <strain evidence="3 4">TF10-9AT</strain>
    </source>
</reference>
<dbReference type="Proteomes" id="UP000260790">
    <property type="component" value="Unassembled WGS sequence"/>
</dbReference>
<dbReference type="GO" id="GO:0009062">
    <property type="term" value="P:fatty acid catabolic process"/>
    <property type="evidence" value="ECO:0007669"/>
    <property type="project" value="TreeGrafter"/>
</dbReference>
<dbReference type="InterPro" id="IPR029069">
    <property type="entry name" value="HotDog_dom_sf"/>
</dbReference>
<dbReference type="Gene3D" id="3.10.129.10">
    <property type="entry name" value="Hotdog Thioesterase"/>
    <property type="match status" value="1"/>
</dbReference>
<evidence type="ECO:0000313" key="3">
    <source>
        <dbReference type="EMBL" id="RGK48387.1"/>
    </source>
</evidence>
<evidence type="ECO:0000256" key="1">
    <source>
        <dbReference type="ARBA" id="ARBA00010458"/>
    </source>
</evidence>
<accession>A0A0G8G6E9</accession>
<name>A0A0G8G6E9_9LACO</name>
<protein>
    <submittedName>
        <fullName evidence="3">Acyl-CoA thioesterase</fullName>
    </submittedName>
</protein>
<comment type="caution">
    <text evidence="3">The sequence shown here is derived from an EMBL/GenBank/DDBJ whole genome shotgun (WGS) entry which is preliminary data.</text>
</comment>
<proteinExistence type="inferred from homology"/>
<dbReference type="AlphaFoldDB" id="A0A0G8G6E9"/>
<dbReference type="SUPFAM" id="SSF54637">
    <property type="entry name" value="Thioesterase/thiol ester dehydrase-isomerase"/>
    <property type="match status" value="1"/>
</dbReference>
<dbReference type="InterPro" id="IPR033120">
    <property type="entry name" value="HOTDOG_ACOT"/>
</dbReference>
<dbReference type="GO" id="GO:0052816">
    <property type="term" value="F:long-chain fatty acyl-CoA hydrolase activity"/>
    <property type="evidence" value="ECO:0007669"/>
    <property type="project" value="TreeGrafter"/>
</dbReference>
<evidence type="ECO:0000313" key="4">
    <source>
        <dbReference type="Proteomes" id="UP000260790"/>
    </source>
</evidence>
<comment type="similarity">
    <text evidence="1">Belongs to the acyl coenzyme A hydrolase family.</text>
</comment>
<dbReference type="EMBL" id="QSQR01000001">
    <property type="protein sequence ID" value="RGK48387.1"/>
    <property type="molecule type" value="Genomic_DNA"/>
</dbReference>
<dbReference type="PROSITE" id="PS51770">
    <property type="entry name" value="HOTDOG_ACOT"/>
    <property type="match status" value="1"/>
</dbReference>
<dbReference type="InterPro" id="IPR006683">
    <property type="entry name" value="Thioestr_dom"/>
</dbReference>
<sequence length="164" mass="18309">MAKCKETLAITNHRVISEDINEHETVYGGRILEILDGTASTSAARLARTQTVTAAIDDVNFIAPFALHDSFCVESYVTGVGTHSIEVFAKVVGEHLLTGERFLGMTAFFTFVILDKSVEPEPIIPESNEEKMLCKGYEQRRKRKKAALNDRLSFNQQLSIDLPY</sequence>
<dbReference type="RefSeq" id="WP_003695849.1">
    <property type="nucleotide sequence ID" value="NZ_CP129341.1"/>
</dbReference>
<organism evidence="3 4">
    <name type="scientific">Ligilactobacillus ruminis</name>
    <dbReference type="NCBI Taxonomy" id="1623"/>
    <lineage>
        <taxon>Bacteria</taxon>
        <taxon>Bacillati</taxon>
        <taxon>Bacillota</taxon>
        <taxon>Bacilli</taxon>
        <taxon>Lactobacillales</taxon>
        <taxon>Lactobacillaceae</taxon>
        <taxon>Ligilactobacillus</taxon>
    </lineage>
</organism>
<evidence type="ECO:0000256" key="2">
    <source>
        <dbReference type="ARBA" id="ARBA00022801"/>
    </source>
</evidence>
<dbReference type="PANTHER" id="PTHR11049:SF24">
    <property type="entry name" value="CYTOSOLIC ACYL COENZYME A THIOESTER HYDROLASE"/>
    <property type="match status" value="1"/>
</dbReference>
<dbReference type="GO" id="GO:0005829">
    <property type="term" value="C:cytosol"/>
    <property type="evidence" value="ECO:0007669"/>
    <property type="project" value="TreeGrafter"/>
</dbReference>
<dbReference type="GO" id="GO:0006637">
    <property type="term" value="P:acyl-CoA metabolic process"/>
    <property type="evidence" value="ECO:0007669"/>
    <property type="project" value="TreeGrafter"/>
</dbReference>
<dbReference type="Pfam" id="PF03061">
    <property type="entry name" value="4HBT"/>
    <property type="match status" value="1"/>
</dbReference>
<dbReference type="CDD" id="cd03442">
    <property type="entry name" value="BFIT_BACH"/>
    <property type="match status" value="1"/>
</dbReference>
<dbReference type="PANTHER" id="PTHR11049">
    <property type="entry name" value="ACYL COENZYME A THIOESTER HYDROLASE"/>
    <property type="match status" value="1"/>
</dbReference>